<dbReference type="InterPro" id="IPR007632">
    <property type="entry name" value="Anoctamin"/>
</dbReference>
<dbReference type="GO" id="GO:0005254">
    <property type="term" value="F:chloride channel activity"/>
    <property type="evidence" value="ECO:0007669"/>
    <property type="project" value="TreeGrafter"/>
</dbReference>
<keyword evidence="6 8" id="KW-0472">Membrane</keyword>
<dbReference type="OrthoDB" id="296386at2759"/>
<evidence type="ECO:0000256" key="4">
    <source>
        <dbReference type="ARBA" id="ARBA00022692"/>
    </source>
</evidence>
<feature type="domain" description="Anoctamin dimerisation" evidence="10">
    <location>
        <begin position="77"/>
        <end position="157"/>
    </location>
</feature>
<comment type="similarity">
    <text evidence="2 8">Belongs to the anoctamin family.</text>
</comment>
<comment type="caution">
    <text evidence="11">The sequence shown here is derived from an EMBL/GenBank/DDBJ whole genome shotgun (WGS) entry which is preliminary data.</text>
</comment>
<feature type="domain" description="Anoctamin transmembrane" evidence="9">
    <location>
        <begin position="362"/>
        <end position="552"/>
    </location>
</feature>
<evidence type="ECO:0000313" key="12">
    <source>
        <dbReference type="Proteomes" id="UP000789524"/>
    </source>
</evidence>
<sequence>MDSVRCEKYKVYQPELPSKKFPPDEDVSIHNIKVLRGDSGDQNKSTFFEGDIKKSVPDLEIVEEDKEELARKRPIGVFRDGERRIDIVLVLKDDVNANINKIQLDFIVNILRAGLEVELEPGVLKKHKNLTFVKIHAPQHVLDKYGVYFGTKRNFADTRYDYIAKSVRNKEKQCLKLMRSGLLSGYSNYERGIIVYKILLHLPFSNHEDDYGVERLLNKYIVADIFALHDGQNYLTSEKRVIDVNGKKILYDFWIGNLNIFRQQPIHLIHEYLGPRVAFYFSFYEFFNKALQLAALAGVCDIIYGFNFNLSSLEKPIEKGICESNAKMCQSCPNNVTCPARPVKEYCFSTKIHLILDHISEIPFWEEEYMLRSISYEEMDRKYMELANQFAMVLWFVIAFPLAPLVIYVINIFDIRIQARKFLQMSRRPLFIKAPAIGWIKVFYFISFFSVVTNVINLALVTRTATRYVMTKYDKKPSELFDYVNYNKNPWLTCYAPDMRTPFGKDNHEPQTPFMFCIDYLLLLMYRYYFAMLFVSAMICVIFVILYLFPKQRNVGKARDVEQKIRQLYKHYEFKNAK</sequence>
<evidence type="ECO:0000256" key="2">
    <source>
        <dbReference type="ARBA" id="ARBA00009671"/>
    </source>
</evidence>
<dbReference type="GO" id="GO:0005886">
    <property type="term" value="C:plasma membrane"/>
    <property type="evidence" value="ECO:0007669"/>
    <property type="project" value="UniProtKB-SubCell"/>
</dbReference>
<dbReference type="Pfam" id="PF04547">
    <property type="entry name" value="Anoctamin"/>
    <property type="match status" value="1"/>
</dbReference>
<feature type="domain" description="Anoctamin dimerisation" evidence="10">
    <location>
        <begin position="185"/>
        <end position="266"/>
    </location>
</feature>
<accession>A0A8J2VS89</accession>
<evidence type="ECO:0000256" key="7">
    <source>
        <dbReference type="ARBA" id="ARBA00023180"/>
    </source>
</evidence>
<feature type="transmembrane region" description="Helical" evidence="8">
    <location>
        <begin position="528"/>
        <end position="549"/>
    </location>
</feature>
<dbReference type="InterPro" id="IPR032394">
    <property type="entry name" value="Anoct_dimer"/>
</dbReference>
<evidence type="ECO:0000256" key="5">
    <source>
        <dbReference type="ARBA" id="ARBA00022989"/>
    </source>
</evidence>
<evidence type="ECO:0000313" key="11">
    <source>
        <dbReference type="EMBL" id="CAG9565454.1"/>
    </source>
</evidence>
<dbReference type="AlphaFoldDB" id="A0A8J2VS89"/>
<evidence type="ECO:0000256" key="1">
    <source>
        <dbReference type="ARBA" id="ARBA00004651"/>
    </source>
</evidence>
<proteinExistence type="inferred from homology"/>
<dbReference type="Proteomes" id="UP000789524">
    <property type="component" value="Unassembled WGS sequence"/>
</dbReference>
<dbReference type="Pfam" id="PF16178">
    <property type="entry name" value="Anoct_dimer"/>
    <property type="match status" value="2"/>
</dbReference>
<protein>
    <recommendedName>
        <fullName evidence="8">Anoctamin</fullName>
    </recommendedName>
</protein>
<keyword evidence="3" id="KW-1003">Cell membrane</keyword>
<name>A0A8J2VS89_9NEOP</name>
<comment type="subcellular location">
    <subcellularLocation>
        <location evidence="1">Cell membrane</location>
        <topology evidence="1">Multi-pass membrane protein</topology>
    </subcellularLocation>
    <subcellularLocation>
        <location evidence="8">Membrane</location>
        <topology evidence="8">Multi-pass membrane protein</topology>
    </subcellularLocation>
</comment>
<feature type="transmembrane region" description="Helical" evidence="8">
    <location>
        <begin position="436"/>
        <end position="460"/>
    </location>
</feature>
<reference evidence="11" key="1">
    <citation type="submission" date="2021-09" db="EMBL/GenBank/DDBJ databases">
        <authorList>
            <person name="Martin H S."/>
        </authorList>
    </citation>
    <scope>NUCLEOTIDE SEQUENCE</scope>
</reference>
<keyword evidence="5 8" id="KW-1133">Transmembrane helix</keyword>
<gene>
    <name evidence="11" type="ORF">DCHRY22_LOCUS6289</name>
</gene>
<evidence type="ECO:0000259" key="9">
    <source>
        <dbReference type="Pfam" id="PF04547"/>
    </source>
</evidence>
<dbReference type="EMBL" id="CAKASE010000053">
    <property type="protein sequence ID" value="CAG9565454.1"/>
    <property type="molecule type" value="Genomic_DNA"/>
</dbReference>
<dbReference type="InterPro" id="IPR049452">
    <property type="entry name" value="Anoctamin_TM"/>
</dbReference>
<comment type="caution">
    <text evidence="8">Lacks conserved residue(s) required for the propagation of feature annotation.</text>
</comment>
<dbReference type="PANTHER" id="PTHR12308:SF73">
    <property type="entry name" value="ANOCTAMIN"/>
    <property type="match status" value="1"/>
</dbReference>
<evidence type="ECO:0000256" key="8">
    <source>
        <dbReference type="RuleBase" id="RU280814"/>
    </source>
</evidence>
<organism evidence="11 12">
    <name type="scientific">Danaus chrysippus</name>
    <name type="common">African queen</name>
    <dbReference type="NCBI Taxonomy" id="151541"/>
    <lineage>
        <taxon>Eukaryota</taxon>
        <taxon>Metazoa</taxon>
        <taxon>Ecdysozoa</taxon>
        <taxon>Arthropoda</taxon>
        <taxon>Hexapoda</taxon>
        <taxon>Insecta</taxon>
        <taxon>Pterygota</taxon>
        <taxon>Neoptera</taxon>
        <taxon>Endopterygota</taxon>
        <taxon>Lepidoptera</taxon>
        <taxon>Glossata</taxon>
        <taxon>Ditrysia</taxon>
        <taxon>Papilionoidea</taxon>
        <taxon>Nymphalidae</taxon>
        <taxon>Danainae</taxon>
        <taxon>Danaini</taxon>
        <taxon>Danaina</taxon>
        <taxon>Danaus</taxon>
        <taxon>Anosia</taxon>
    </lineage>
</organism>
<evidence type="ECO:0000259" key="10">
    <source>
        <dbReference type="Pfam" id="PF16178"/>
    </source>
</evidence>
<feature type="transmembrane region" description="Helical" evidence="8">
    <location>
        <begin position="392"/>
        <end position="415"/>
    </location>
</feature>
<evidence type="ECO:0000256" key="6">
    <source>
        <dbReference type="ARBA" id="ARBA00023136"/>
    </source>
</evidence>
<dbReference type="GO" id="GO:0046983">
    <property type="term" value="F:protein dimerization activity"/>
    <property type="evidence" value="ECO:0007669"/>
    <property type="project" value="InterPro"/>
</dbReference>
<keyword evidence="4 8" id="KW-0812">Transmembrane</keyword>
<keyword evidence="12" id="KW-1185">Reference proteome</keyword>
<dbReference type="PANTHER" id="PTHR12308">
    <property type="entry name" value="ANOCTAMIN"/>
    <property type="match status" value="1"/>
</dbReference>
<evidence type="ECO:0000256" key="3">
    <source>
        <dbReference type="ARBA" id="ARBA00022475"/>
    </source>
</evidence>
<keyword evidence="7" id="KW-0325">Glycoprotein</keyword>